<evidence type="ECO:0000256" key="3">
    <source>
        <dbReference type="SAM" id="Phobius"/>
    </source>
</evidence>
<keyword evidence="3" id="KW-1133">Transmembrane helix</keyword>
<feature type="transmembrane region" description="Helical" evidence="3">
    <location>
        <begin position="682"/>
        <end position="700"/>
    </location>
</feature>
<feature type="transmembrane region" description="Helical" evidence="3">
    <location>
        <begin position="647"/>
        <end position="670"/>
    </location>
</feature>
<dbReference type="InterPro" id="IPR039672">
    <property type="entry name" value="MFS_2"/>
</dbReference>
<feature type="region of interest" description="Disordered" evidence="2">
    <location>
        <begin position="272"/>
        <end position="314"/>
    </location>
</feature>
<feature type="transmembrane region" description="Helical" evidence="3">
    <location>
        <begin position="510"/>
        <end position="534"/>
    </location>
</feature>
<gene>
    <name evidence="5" type="primary">LOC111121639</name>
</gene>
<dbReference type="InterPro" id="IPR036259">
    <property type="entry name" value="MFS_trans_sf"/>
</dbReference>
<dbReference type="KEGG" id="cvn:111121639"/>
<evidence type="ECO:0000313" key="5">
    <source>
        <dbReference type="RefSeq" id="XP_022318705.1"/>
    </source>
</evidence>
<dbReference type="GeneID" id="111121639"/>
<keyword evidence="3" id="KW-0812">Transmembrane</keyword>
<evidence type="ECO:0000313" key="4">
    <source>
        <dbReference type="Proteomes" id="UP000694844"/>
    </source>
</evidence>
<dbReference type="GO" id="GO:0005886">
    <property type="term" value="C:plasma membrane"/>
    <property type="evidence" value="ECO:0007669"/>
    <property type="project" value="TreeGrafter"/>
</dbReference>
<dbReference type="Pfam" id="PF15669">
    <property type="entry name" value="CCDC24"/>
    <property type="match status" value="1"/>
</dbReference>
<dbReference type="GO" id="GO:0015293">
    <property type="term" value="F:symporter activity"/>
    <property type="evidence" value="ECO:0007669"/>
    <property type="project" value="InterPro"/>
</dbReference>
<proteinExistence type="inferred from homology"/>
<organism evidence="4 5">
    <name type="scientific">Crassostrea virginica</name>
    <name type="common">Eastern oyster</name>
    <dbReference type="NCBI Taxonomy" id="6565"/>
    <lineage>
        <taxon>Eukaryota</taxon>
        <taxon>Metazoa</taxon>
        <taxon>Spiralia</taxon>
        <taxon>Lophotrochozoa</taxon>
        <taxon>Mollusca</taxon>
        <taxon>Bivalvia</taxon>
        <taxon>Autobranchia</taxon>
        <taxon>Pteriomorphia</taxon>
        <taxon>Ostreida</taxon>
        <taxon>Ostreoidea</taxon>
        <taxon>Ostreidae</taxon>
        <taxon>Crassostrea</taxon>
    </lineage>
</organism>
<accession>A0A8B8CSJ5</accession>
<dbReference type="Gene3D" id="1.20.1250.20">
    <property type="entry name" value="MFS general substrate transporter like domains"/>
    <property type="match status" value="1"/>
</dbReference>
<feature type="transmembrane region" description="Helical" evidence="3">
    <location>
        <begin position="821"/>
        <end position="843"/>
    </location>
</feature>
<dbReference type="Proteomes" id="UP000694844">
    <property type="component" value="Chromosome 2"/>
</dbReference>
<evidence type="ECO:0000256" key="2">
    <source>
        <dbReference type="SAM" id="MobiDB-lite"/>
    </source>
</evidence>
<dbReference type="AlphaFoldDB" id="A0A8B8CSJ5"/>
<name>A0A8B8CSJ5_CRAVI</name>
<dbReference type="RefSeq" id="XP_022318705.1">
    <property type="nucleotide sequence ID" value="XM_022462997.1"/>
</dbReference>
<feature type="transmembrane region" description="Helical" evidence="3">
    <location>
        <begin position="736"/>
        <end position="756"/>
    </location>
</feature>
<feature type="transmembrane region" description="Helical" evidence="3">
    <location>
        <begin position="712"/>
        <end position="730"/>
    </location>
</feature>
<dbReference type="Pfam" id="PF13347">
    <property type="entry name" value="MFS_2"/>
    <property type="match status" value="1"/>
</dbReference>
<sequence length="895" mass="99774">MEPNFDLGAYEPPVSLWGIVEQHIPVHEHEEIKGMLGESLIDQSIELRAEIDALLDIWRDYRDETNENCKEKLPEPPGLRDRLVQEIQFFLENVKEKSRLQGLNPERILATGHNTAVLDYAMDVSRPGTARGSRPSTAMSRDGRDTPMICTPTGSDRTSAASTLSEEIESMTDKLNYLKFDEVVQHLKEFLEEEISTLLKDIQFLYECLDEEAMYRAETQGTYSREPTIAELQTERSKMEKELLSKTVVSQPPVMKTAPAISLKKLSSPQVSSFRIKNSSPKSGSSPPGRANSPTGTRTDNPSDSVMSKVKPMKVSHDLSVKLTDKLNGPHGDISKQGLVGVVKVAPPSPANNSSLVTASPHVVAPPRSAKPVRPSSADRFRRMNERQALLADDDVTSTTGRLPLWRKLCYAVGGPPYQITNTVINFFLSIFLLEVAELRPSYVAIIVFGGKVWDAITDPLCGYLVNRTRTRFGQFKPWILLSTPLACTAYFFLWYVPDFSEEVKVVWYFVFYCLFQGFLSGIHVPYTAMTMYISKDQRERDSATAYRMLFEALGVLMAATVQGFFVNSTRVAGDCKNKGDDSSTVAPEQLDDEKWSYIEGSFVVIAVYAFCAVVCVLGTKECDDVIDGHHDGFLKGLRAVLTFKPYVRLSLCFLFLSLAIAIVQGNLALFCTHSLDLGDDFSIFIIILLVSSIASMPVWQIILRRIGKKSAFAAGMIIFIPILLSQLYVENNVYVYIPILVLAGFSIAVALLLPWSMLPDVIDEFMIVTGERKDAIFYSFYVFFNKLAAGLGLGISQVALQLGGYESGACEQSQDVGLALRLLVVPGPVVFVLLALLLLWAYPINEARRAYNMDRLEKIREESEKKKSSPLPPDEYVIDRSLSYESVMVTSSEM</sequence>
<dbReference type="PANTHER" id="PTHR11328">
    <property type="entry name" value="MAJOR FACILITATOR SUPERFAMILY DOMAIN-CONTAINING PROTEIN"/>
    <property type="match status" value="1"/>
</dbReference>
<dbReference type="SUPFAM" id="SSF103473">
    <property type="entry name" value="MFS general substrate transporter"/>
    <property type="match status" value="1"/>
</dbReference>
<dbReference type="GO" id="GO:0008643">
    <property type="term" value="P:carbohydrate transport"/>
    <property type="evidence" value="ECO:0007669"/>
    <property type="project" value="InterPro"/>
</dbReference>
<protein>
    <submittedName>
        <fullName evidence="5">Sodium-dependent lysophosphatidylcholine symporter 1-like</fullName>
    </submittedName>
</protein>
<dbReference type="PANTHER" id="PTHR11328:SF24">
    <property type="entry name" value="MAJOR FACILITATOR SUPERFAMILY (MFS) PROFILE DOMAIN-CONTAINING PROTEIN"/>
    <property type="match status" value="1"/>
</dbReference>
<feature type="region of interest" description="Disordered" evidence="2">
    <location>
        <begin position="125"/>
        <end position="148"/>
    </location>
</feature>
<feature type="transmembrane region" description="Helical" evidence="3">
    <location>
        <begin position="777"/>
        <end position="801"/>
    </location>
</feature>
<keyword evidence="3" id="KW-0472">Membrane</keyword>
<dbReference type="OrthoDB" id="197206at2759"/>
<keyword evidence="4" id="KW-1185">Reference proteome</keyword>
<comment type="similarity">
    <text evidence="1">Belongs to the major facilitator superfamily.</text>
</comment>
<evidence type="ECO:0000256" key="1">
    <source>
        <dbReference type="ARBA" id="ARBA00008335"/>
    </source>
</evidence>
<reference evidence="5" key="1">
    <citation type="submission" date="2025-08" db="UniProtKB">
        <authorList>
            <consortium name="RefSeq"/>
        </authorList>
    </citation>
    <scope>IDENTIFICATION</scope>
    <source>
        <tissue evidence="5">Whole sample</tissue>
    </source>
</reference>
<feature type="transmembrane region" description="Helical" evidence="3">
    <location>
        <begin position="479"/>
        <end position="498"/>
    </location>
</feature>
<feature type="compositionally biased region" description="Polar residues" evidence="2">
    <location>
        <begin position="292"/>
        <end position="306"/>
    </location>
</feature>
<feature type="transmembrane region" description="Helical" evidence="3">
    <location>
        <begin position="598"/>
        <end position="618"/>
    </location>
</feature>
<feature type="compositionally biased region" description="Low complexity" evidence="2">
    <location>
        <begin position="279"/>
        <end position="289"/>
    </location>
</feature>
<dbReference type="InterPro" id="IPR031367">
    <property type="entry name" value="CCDC24"/>
</dbReference>
<feature type="transmembrane region" description="Helical" evidence="3">
    <location>
        <begin position="546"/>
        <end position="566"/>
    </location>
</feature>